<reference evidence="3 4" key="1">
    <citation type="submission" date="2016-11" db="EMBL/GenBank/DDBJ databases">
        <title>The macronuclear genome of Stentor coeruleus: a giant cell with tiny introns.</title>
        <authorList>
            <person name="Slabodnick M."/>
            <person name="Ruby J.G."/>
            <person name="Reiff S.B."/>
            <person name="Swart E.C."/>
            <person name="Gosai S."/>
            <person name="Prabakaran S."/>
            <person name="Witkowska E."/>
            <person name="Larue G.E."/>
            <person name="Fisher S."/>
            <person name="Freeman R.M."/>
            <person name="Gunawardena J."/>
            <person name="Chu W."/>
            <person name="Stover N.A."/>
            <person name="Gregory B.D."/>
            <person name="Nowacki M."/>
            <person name="Derisi J."/>
            <person name="Roy S.W."/>
            <person name="Marshall W.F."/>
            <person name="Sood P."/>
        </authorList>
    </citation>
    <scope>NUCLEOTIDE SEQUENCE [LARGE SCALE GENOMIC DNA]</scope>
    <source>
        <strain evidence="3">WM001</strain>
    </source>
</reference>
<organism evidence="3 4">
    <name type="scientific">Stentor coeruleus</name>
    <dbReference type="NCBI Taxonomy" id="5963"/>
    <lineage>
        <taxon>Eukaryota</taxon>
        <taxon>Sar</taxon>
        <taxon>Alveolata</taxon>
        <taxon>Ciliophora</taxon>
        <taxon>Postciliodesmatophora</taxon>
        <taxon>Heterotrichea</taxon>
        <taxon>Heterotrichida</taxon>
        <taxon>Stentoridae</taxon>
        <taxon>Stentor</taxon>
    </lineage>
</organism>
<evidence type="ECO:0000256" key="1">
    <source>
        <dbReference type="SAM" id="Coils"/>
    </source>
</evidence>
<dbReference type="AlphaFoldDB" id="A0A1R2BKE3"/>
<feature type="compositionally biased region" description="Basic residues" evidence="2">
    <location>
        <begin position="169"/>
        <end position="181"/>
    </location>
</feature>
<evidence type="ECO:0000256" key="2">
    <source>
        <dbReference type="SAM" id="MobiDB-lite"/>
    </source>
</evidence>
<dbReference type="Gene3D" id="1.10.287.1490">
    <property type="match status" value="1"/>
</dbReference>
<comment type="caution">
    <text evidence="3">The sequence shown here is derived from an EMBL/GenBank/DDBJ whole genome shotgun (WGS) entry which is preliminary data.</text>
</comment>
<evidence type="ECO:0000313" key="3">
    <source>
        <dbReference type="EMBL" id="OMJ77201.1"/>
    </source>
</evidence>
<proteinExistence type="predicted"/>
<evidence type="ECO:0000313" key="4">
    <source>
        <dbReference type="Proteomes" id="UP000187209"/>
    </source>
</evidence>
<feature type="coiled-coil region" evidence="1">
    <location>
        <begin position="36"/>
        <end position="142"/>
    </location>
</feature>
<protein>
    <submittedName>
        <fullName evidence="3">Uncharacterized protein</fullName>
    </submittedName>
</protein>
<accession>A0A1R2BKE3</accession>
<dbReference type="Proteomes" id="UP000187209">
    <property type="component" value="Unassembled WGS sequence"/>
</dbReference>
<name>A0A1R2BKE3_9CILI</name>
<sequence>MIILHTRISKFQKLLQSRVKIFLQSILLRIIASSKHIELEKKFQKDEEKLKNQQQSELQTLAKDLKSMQDHQEDLERTLKKFKAREDNYKSQISELSVKRNDLVKTRKKNMKEKEEEILEKIEELKEENSDIREKISMIENNVNNFISEMGNLLEYSEEIEKTTDKRRASVKKGKSGKKSRAPLFTLDIGKN</sequence>
<keyword evidence="1" id="KW-0175">Coiled coil</keyword>
<gene>
    <name evidence="3" type="ORF">SteCoe_23276</name>
</gene>
<keyword evidence="4" id="KW-1185">Reference proteome</keyword>
<dbReference type="EMBL" id="MPUH01000588">
    <property type="protein sequence ID" value="OMJ77201.1"/>
    <property type="molecule type" value="Genomic_DNA"/>
</dbReference>
<feature type="region of interest" description="Disordered" evidence="2">
    <location>
        <begin position="164"/>
        <end position="192"/>
    </location>
</feature>